<evidence type="ECO:0000256" key="2">
    <source>
        <dbReference type="ARBA" id="ARBA00023002"/>
    </source>
</evidence>
<dbReference type="Pfam" id="PF00264">
    <property type="entry name" value="Tyrosinase"/>
    <property type="match status" value="1"/>
</dbReference>
<dbReference type="InterPro" id="IPR008922">
    <property type="entry name" value="Di-copper_centre_dom_sf"/>
</dbReference>
<reference evidence="5" key="1">
    <citation type="submission" date="2023-10" db="EMBL/GenBank/DDBJ databases">
        <authorList>
            <person name="Hackl T."/>
        </authorList>
    </citation>
    <scope>NUCLEOTIDE SEQUENCE</scope>
</reference>
<dbReference type="Proteomes" id="UP001295740">
    <property type="component" value="Unassembled WGS sequence"/>
</dbReference>
<accession>A0AAI8VM28</accession>
<keyword evidence="1" id="KW-0479">Metal-binding</keyword>
<evidence type="ECO:0000259" key="4">
    <source>
        <dbReference type="PROSITE" id="PS00498"/>
    </source>
</evidence>
<dbReference type="InterPro" id="IPR050316">
    <property type="entry name" value="Tyrosinase/Hemocyanin"/>
</dbReference>
<keyword evidence="3" id="KW-0732">Signal</keyword>
<dbReference type="GO" id="GO:0046872">
    <property type="term" value="F:metal ion binding"/>
    <property type="evidence" value="ECO:0007669"/>
    <property type="project" value="UniProtKB-KW"/>
</dbReference>
<evidence type="ECO:0000313" key="6">
    <source>
        <dbReference type="Proteomes" id="UP001295740"/>
    </source>
</evidence>
<dbReference type="Gene3D" id="1.10.1280.10">
    <property type="entry name" value="Di-copper center containing domain from catechol oxidase"/>
    <property type="match status" value="1"/>
</dbReference>
<dbReference type="PANTHER" id="PTHR11474">
    <property type="entry name" value="TYROSINASE FAMILY MEMBER"/>
    <property type="match status" value="1"/>
</dbReference>
<dbReference type="EMBL" id="CAUWAG010000010">
    <property type="protein sequence ID" value="CAJ2506926.1"/>
    <property type="molecule type" value="Genomic_DNA"/>
</dbReference>
<dbReference type="PRINTS" id="PR00092">
    <property type="entry name" value="TYROSINASE"/>
</dbReference>
<protein>
    <submittedName>
        <fullName evidence="5">Uu.00g081120.m01.CDS01</fullName>
    </submittedName>
</protein>
<name>A0AAI8VM28_9PEZI</name>
<comment type="caution">
    <text evidence="5">The sequence shown here is derived from an EMBL/GenBank/DDBJ whole genome shotgun (WGS) entry which is preliminary data.</text>
</comment>
<evidence type="ECO:0000256" key="1">
    <source>
        <dbReference type="ARBA" id="ARBA00022723"/>
    </source>
</evidence>
<sequence length="390" mass="42443">MRSSTLICALASLAAHSVLAVPFSNSSGIPKPADFSKLEGKYRANIRAALGTEGCTAETVRVRKSWDNLNNAERTAYISAVKCLAAKPTTVDKSLAPGAVNRLDDFTYIHINQTNLIHLSGSFLSWHRIFIYRMEEALRDCGYNGALPYWDQARFSSTPLKSTVFSPAWFGGDGVYDPSTEGHGPYNIQIPGLVANITIPRPAGHGGGCIADGQFANFSVSLGPTEQLPSAEVASGDKYGYHANPRCLKRNIDLPSSVGKLTWANATLIISSPDIATFRNRMDNLWHQNAHGFLGKDGMDLFTSPNDPVFYLLHAQIDRLWALWQGQDLAARTFATDGYRTFEGIPLDTAPGVPPANATLEDVMDLGGGYRPTIRDGMAMTADGRCYVYE</sequence>
<organism evidence="5 6">
    <name type="scientific">Anthostomella pinea</name>
    <dbReference type="NCBI Taxonomy" id="933095"/>
    <lineage>
        <taxon>Eukaryota</taxon>
        <taxon>Fungi</taxon>
        <taxon>Dikarya</taxon>
        <taxon>Ascomycota</taxon>
        <taxon>Pezizomycotina</taxon>
        <taxon>Sordariomycetes</taxon>
        <taxon>Xylariomycetidae</taxon>
        <taxon>Xylariales</taxon>
        <taxon>Xylariaceae</taxon>
        <taxon>Anthostomella</taxon>
    </lineage>
</organism>
<evidence type="ECO:0000256" key="3">
    <source>
        <dbReference type="SAM" id="SignalP"/>
    </source>
</evidence>
<dbReference type="PANTHER" id="PTHR11474:SF125">
    <property type="entry name" value="N-ACETYL-6-HYDROXYTRYPTOPHAN OXIDASE IVOB-RELATED"/>
    <property type="match status" value="1"/>
</dbReference>
<feature type="chain" id="PRO_5042590583" evidence="3">
    <location>
        <begin position="21"/>
        <end position="390"/>
    </location>
</feature>
<keyword evidence="2" id="KW-0560">Oxidoreductase</keyword>
<feature type="signal peptide" evidence="3">
    <location>
        <begin position="1"/>
        <end position="20"/>
    </location>
</feature>
<feature type="domain" description="Tyrosinase copper-binding" evidence="4">
    <location>
        <begin position="307"/>
        <end position="318"/>
    </location>
</feature>
<dbReference type="GO" id="GO:0016491">
    <property type="term" value="F:oxidoreductase activity"/>
    <property type="evidence" value="ECO:0007669"/>
    <property type="project" value="UniProtKB-KW"/>
</dbReference>
<proteinExistence type="predicted"/>
<dbReference type="SUPFAM" id="SSF48056">
    <property type="entry name" value="Di-copper centre-containing domain"/>
    <property type="match status" value="1"/>
</dbReference>
<gene>
    <name evidence="5" type="ORF">KHLLAP_LOCUS7394</name>
</gene>
<evidence type="ECO:0000313" key="5">
    <source>
        <dbReference type="EMBL" id="CAJ2506926.1"/>
    </source>
</evidence>
<keyword evidence="6" id="KW-1185">Reference proteome</keyword>
<dbReference type="AlphaFoldDB" id="A0AAI8VM28"/>
<dbReference type="PROSITE" id="PS00498">
    <property type="entry name" value="TYROSINASE_2"/>
    <property type="match status" value="1"/>
</dbReference>
<dbReference type="InterPro" id="IPR002227">
    <property type="entry name" value="Tyrosinase_Cu-bd"/>
</dbReference>